<protein>
    <recommendedName>
        <fullName evidence="4">EF-hand domain-containing protein</fullName>
    </recommendedName>
</protein>
<keyword evidence="6" id="KW-1185">Reference proteome</keyword>
<evidence type="ECO:0000259" key="4">
    <source>
        <dbReference type="PROSITE" id="PS50222"/>
    </source>
</evidence>
<evidence type="ECO:0000256" key="3">
    <source>
        <dbReference type="SAM" id="MobiDB-lite"/>
    </source>
</evidence>
<accession>A0A1V9YB08</accession>
<dbReference type="InterPro" id="IPR045198">
    <property type="entry name" value="CNBL1-10"/>
</dbReference>
<dbReference type="OrthoDB" id="191686at2759"/>
<gene>
    <name evidence="5" type="ORF">ACHHYP_15321</name>
</gene>
<dbReference type="InterPro" id="IPR011992">
    <property type="entry name" value="EF-hand-dom_pair"/>
</dbReference>
<dbReference type="Pfam" id="PF13499">
    <property type="entry name" value="EF-hand_7"/>
    <property type="match status" value="1"/>
</dbReference>
<dbReference type="EMBL" id="JNBR01002408">
    <property type="protein sequence ID" value="OQR82915.1"/>
    <property type="molecule type" value="Genomic_DNA"/>
</dbReference>
<dbReference type="AlphaFoldDB" id="A0A1V9YB08"/>
<sequence>MGNKQGKLKRRSKEETDRPSATDSLPRGGSERKRSIFSRGQAAAPPPPPASAPAPVTAPLVQPIPPAPATGVTRALEDKVALLRQQETLALVECTHFTAKEIDSIREHTMGLLGYGSTPELQDSSVIRISKEDFMRFLGVSSKSLFPNRLYAFFSTNLHEELSFGDLVKGLSVLSQKATREEKLRMAFQWMDPLGEGFITQETTMQMLKSCLEESKEIGLTDEQIEKLVLSTFHEADTDKNGTIDFQEYQALDERHPGLLKFLTVDTSGVLNLMDKTKEGGGSFILQH</sequence>
<evidence type="ECO:0000256" key="1">
    <source>
        <dbReference type="ARBA" id="ARBA00022737"/>
    </source>
</evidence>
<dbReference type="PANTHER" id="PTHR23056">
    <property type="entry name" value="CALCINEURIN B"/>
    <property type="match status" value="1"/>
</dbReference>
<dbReference type="InterPro" id="IPR018247">
    <property type="entry name" value="EF_Hand_1_Ca_BS"/>
</dbReference>
<proteinExistence type="predicted"/>
<dbReference type="GO" id="GO:0019900">
    <property type="term" value="F:kinase binding"/>
    <property type="evidence" value="ECO:0007669"/>
    <property type="project" value="InterPro"/>
</dbReference>
<feature type="compositionally biased region" description="Basic residues" evidence="3">
    <location>
        <begin position="1"/>
        <end position="11"/>
    </location>
</feature>
<dbReference type="GO" id="GO:0019722">
    <property type="term" value="P:calcium-mediated signaling"/>
    <property type="evidence" value="ECO:0007669"/>
    <property type="project" value="InterPro"/>
</dbReference>
<comment type="caution">
    <text evidence="5">The sequence shown here is derived from an EMBL/GenBank/DDBJ whole genome shotgun (WGS) entry which is preliminary data.</text>
</comment>
<dbReference type="Proteomes" id="UP000243579">
    <property type="component" value="Unassembled WGS sequence"/>
</dbReference>
<dbReference type="PROSITE" id="PS50222">
    <property type="entry name" value="EF_HAND_2"/>
    <property type="match status" value="1"/>
</dbReference>
<dbReference type="GO" id="GO:0005509">
    <property type="term" value="F:calcium ion binding"/>
    <property type="evidence" value="ECO:0007669"/>
    <property type="project" value="InterPro"/>
</dbReference>
<reference evidence="5 6" key="1">
    <citation type="journal article" date="2014" name="Genome Biol. Evol.">
        <title>The secreted proteins of Achlya hypogyna and Thraustotheca clavata identify the ancestral oomycete secretome and reveal gene acquisitions by horizontal gene transfer.</title>
        <authorList>
            <person name="Misner I."/>
            <person name="Blouin N."/>
            <person name="Leonard G."/>
            <person name="Richards T.A."/>
            <person name="Lane C.E."/>
        </authorList>
    </citation>
    <scope>NUCLEOTIDE SEQUENCE [LARGE SCALE GENOMIC DNA]</scope>
    <source>
        <strain evidence="5 6">ATCC 48635</strain>
    </source>
</reference>
<evidence type="ECO:0000256" key="2">
    <source>
        <dbReference type="ARBA" id="ARBA00022837"/>
    </source>
</evidence>
<dbReference type="SUPFAM" id="SSF47473">
    <property type="entry name" value="EF-hand"/>
    <property type="match status" value="1"/>
</dbReference>
<dbReference type="PANTHER" id="PTHR23056:SF110">
    <property type="entry name" value="CALMODULIN"/>
    <property type="match status" value="1"/>
</dbReference>
<keyword evidence="1" id="KW-0677">Repeat</keyword>
<dbReference type="PROSITE" id="PS00018">
    <property type="entry name" value="EF_HAND_1"/>
    <property type="match status" value="1"/>
</dbReference>
<dbReference type="Gene3D" id="1.10.238.10">
    <property type="entry name" value="EF-hand"/>
    <property type="match status" value="1"/>
</dbReference>
<feature type="domain" description="EF-hand" evidence="4">
    <location>
        <begin position="224"/>
        <end position="259"/>
    </location>
</feature>
<feature type="region of interest" description="Disordered" evidence="3">
    <location>
        <begin position="1"/>
        <end position="62"/>
    </location>
</feature>
<dbReference type="STRING" id="1202772.A0A1V9YB08"/>
<evidence type="ECO:0000313" key="6">
    <source>
        <dbReference type="Proteomes" id="UP000243579"/>
    </source>
</evidence>
<dbReference type="InterPro" id="IPR002048">
    <property type="entry name" value="EF_hand_dom"/>
</dbReference>
<keyword evidence="2" id="KW-0106">Calcium</keyword>
<evidence type="ECO:0000313" key="5">
    <source>
        <dbReference type="EMBL" id="OQR82915.1"/>
    </source>
</evidence>
<name>A0A1V9YB08_ACHHY</name>
<organism evidence="5 6">
    <name type="scientific">Achlya hypogyna</name>
    <name type="common">Oomycete</name>
    <name type="synonym">Protoachlya hypogyna</name>
    <dbReference type="NCBI Taxonomy" id="1202772"/>
    <lineage>
        <taxon>Eukaryota</taxon>
        <taxon>Sar</taxon>
        <taxon>Stramenopiles</taxon>
        <taxon>Oomycota</taxon>
        <taxon>Saprolegniomycetes</taxon>
        <taxon>Saprolegniales</taxon>
        <taxon>Achlyaceae</taxon>
        <taxon>Achlya</taxon>
    </lineage>
</organism>
<dbReference type="CDD" id="cd00051">
    <property type="entry name" value="EFh"/>
    <property type="match status" value="1"/>
</dbReference>